<evidence type="ECO:0000313" key="3">
    <source>
        <dbReference type="EMBL" id="HDQ99958.1"/>
    </source>
</evidence>
<comment type="caution">
    <text evidence="3">The sequence shown here is derived from an EMBL/GenBank/DDBJ whole genome shotgun (WGS) entry which is preliminary data.</text>
</comment>
<dbReference type="Proteomes" id="UP000885672">
    <property type="component" value="Unassembled WGS sequence"/>
</dbReference>
<keyword evidence="1" id="KW-1133">Transmembrane helix</keyword>
<feature type="transmembrane region" description="Helical" evidence="1">
    <location>
        <begin position="33"/>
        <end position="49"/>
    </location>
</feature>
<gene>
    <name evidence="3" type="ORF">ENN51_06720</name>
</gene>
<accession>A0A7V0T6S4</accession>
<keyword evidence="1" id="KW-0812">Transmembrane</keyword>
<evidence type="ECO:0000256" key="1">
    <source>
        <dbReference type="SAM" id="Phobius"/>
    </source>
</evidence>
<organism evidence="3">
    <name type="scientific">candidate division WOR-3 bacterium</name>
    <dbReference type="NCBI Taxonomy" id="2052148"/>
    <lineage>
        <taxon>Bacteria</taxon>
        <taxon>Bacteria division WOR-3</taxon>
    </lineage>
</organism>
<keyword evidence="1" id="KW-0472">Membrane</keyword>
<protein>
    <recommendedName>
        <fullName evidence="2">LiaF transmembrane domain-containing protein</fullName>
    </recommendedName>
</protein>
<dbReference type="InterPro" id="IPR054331">
    <property type="entry name" value="LiaF_TM"/>
</dbReference>
<dbReference type="EMBL" id="DSBX01000254">
    <property type="protein sequence ID" value="HDQ99958.1"/>
    <property type="molecule type" value="Genomic_DNA"/>
</dbReference>
<feature type="domain" description="LiaF transmembrane" evidence="2">
    <location>
        <begin position="5"/>
        <end position="49"/>
    </location>
</feature>
<dbReference type="Pfam" id="PF22570">
    <property type="entry name" value="LiaF-TM"/>
    <property type="match status" value="1"/>
</dbReference>
<proteinExistence type="predicted"/>
<evidence type="ECO:0000259" key="2">
    <source>
        <dbReference type="Pfam" id="PF22570"/>
    </source>
</evidence>
<reference evidence="3" key="1">
    <citation type="journal article" date="2020" name="mSystems">
        <title>Genome- and Community-Level Interaction Insights into Carbon Utilization and Element Cycling Functions of Hydrothermarchaeota in Hydrothermal Sediment.</title>
        <authorList>
            <person name="Zhou Z."/>
            <person name="Liu Y."/>
            <person name="Xu W."/>
            <person name="Pan J."/>
            <person name="Luo Z.H."/>
            <person name="Li M."/>
        </authorList>
    </citation>
    <scope>NUCLEOTIDE SEQUENCE [LARGE SCALE GENOMIC DNA]</scope>
    <source>
        <strain evidence="3">SpSt-1182</strain>
    </source>
</reference>
<dbReference type="AlphaFoldDB" id="A0A7V0T6S4"/>
<sequence length="86" mass="10085">MRRLFWGIAIVLLGAWIWLSSLGVAWISFRRDWPLLIVALGGYVVYRSVRRLGRRRRRTVRFIIDDLESGRVDVEEAVSELKGKKK</sequence>
<name>A0A7V0T6S4_UNCW3</name>